<dbReference type="Gene3D" id="3.40.50.1820">
    <property type="entry name" value="alpha/beta hydrolase"/>
    <property type="match status" value="1"/>
</dbReference>
<dbReference type="WBParaSite" id="PSU_v2.g6390.t1">
    <property type="protein sequence ID" value="PSU_v2.g6390.t1"/>
    <property type="gene ID" value="PSU_v2.g6390"/>
</dbReference>
<evidence type="ECO:0000256" key="1">
    <source>
        <dbReference type="SAM" id="Phobius"/>
    </source>
</evidence>
<dbReference type="Pfam" id="PF01764">
    <property type="entry name" value="Lipase_3"/>
    <property type="match status" value="1"/>
</dbReference>
<name>A0A914Z0Z1_9BILA</name>
<evidence type="ECO:0000313" key="4">
    <source>
        <dbReference type="WBParaSite" id="PSU_v2.g6390.t1"/>
    </source>
</evidence>
<keyword evidence="1" id="KW-0472">Membrane</keyword>
<accession>A0A914Z0Z1</accession>
<dbReference type="SUPFAM" id="SSF53474">
    <property type="entry name" value="alpha/beta-Hydrolases"/>
    <property type="match status" value="1"/>
</dbReference>
<keyword evidence="1" id="KW-0812">Transmembrane</keyword>
<dbReference type="GO" id="GO:0006629">
    <property type="term" value="P:lipid metabolic process"/>
    <property type="evidence" value="ECO:0007669"/>
    <property type="project" value="InterPro"/>
</dbReference>
<dbReference type="PANTHER" id="PTHR45908">
    <property type="entry name" value="PROTEIN CBG11750-RELATED"/>
    <property type="match status" value="1"/>
</dbReference>
<keyword evidence="3" id="KW-1185">Reference proteome</keyword>
<dbReference type="InterPro" id="IPR029058">
    <property type="entry name" value="AB_hydrolase_fold"/>
</dbReference>
<feature type="transmembrane region" description="Helical" evidence="1">
    <location>
        <begin position="6"/>
        <end position="28"/>
    </location>
</feature>
<organism evidence="3 4">
    <name type="scientific">Panagrolaimus superbus</name>
    <dbReference type="NCBI Taxonomy" id="310955"/>
    <lineage>
        <taxon>Eukaryota</taxon>
        <taxon>Metazoa</taxon>
        <taxon>Ecdysozoa</taxon>
        <taxon>Nematoda</taxon>
        <taxon>Chromadorea</taxon>
        <taxon>Rhabditida</taxon>
        <taxon>Tylenchina</taxon>
        <taxon>Panagrolaimomorpha</taxon>
        <taxon>Panagrolaimoidea</taxon>
        <taxon>Panagrolaimidae</taxon>
        <taxon>Panagrolaimus</taxon>
    </lineage>
</organism>
<dbReference type="InterPro" id="IPR002921">
    <property type="entry name" value="Fungal_lipase-type"/>
</dbReference>
<feature type="domain" description="Fungal lipase-type" evidence="2">
    <location>
        <begin position="144"/>
        <end position="280"/>
    </location>
</feature>
<protein>
    <submittedName>
        <fullName evidence="4">Fungal lipase-like domain-containing protein</fullName>
    </submittedName>
</protein>
<reference evidence="4" key="1">
    <citation type="submission" date="2022-11" db="UniProtKB">
        <authorList>
            <consortium name="WormBaseParasite"/>
        </authorList>
    </citation>
    <scope>IDENTIFICATION</scope>
</reference>
<evidence type="ECO:0000259" key="2">
    <source>
        <dbReference type="Pfam" id="PF01764"/>
    </source>
</evidence>
<dbReference type="AlphaFoldDB" id="A0A914Z0Z1"/>
<proteinExistence type="predicted"/>
<evidence type="ECO:0000313" key="3">
    <source>
        <dbReference type="Proteomes" id="UP000887577"/>
    </source>
</evidence>
<dbReference type="Proteomes" id="UP000887577">
    <property type="component" value="Unplaced"/>
</dbReference>
<dbReference type="CDD" id="cd00519">
    <property type="entry name" value="Lipase_3"/>
    <property type="match status" value="1"/>
</dbReference>
<sequence length="352" mass="39568">MTLNYFIYIFSMLFITVTSISIPCASLYKCQTCTNHGGCFYNINEAKCKPKSEISATNISFVINTPYDCPVAPLKKFAYSDDFARNRAWLFSAASNPNDSTVIQKCLNKADATFHSKFLVPCDKKNATCFAYIALVPKENAMALTFRGSKGEAQMKLEYLNFVNHKTRTSKYVDGKVLTYFIDAFEAVWEGGVEDTLRGLKKKHPNYELWTFGHSLGASLASIAAFAAVKTEIFKSDEVKSVTMGQIRTGTIEFAQGHDKYVPNSYRVVHAADAMVQIPLKDPLTIDDVYHHRFEVWYNNNMTIGDSYVINERGDDFSGANTVNIKNITQADMTAHLIYFNSNIETYVADHC</sequence>
<keyword evidence="1" id="KW-1133">Transmembrane helix</keyword>